<protein>
    <submittedName>
        <fullName evidence="2">Uncharacterized protein</fullName>
    </submittedName>
</protein>
<sequence>TPATTSDSLASTSPGDAQEQRLATQEPRLATTRRTGCSVAV</sequence>
<comment type="caution">
    <text evidence="2">The sequence shown here is derived from an EMBL/GenBank/DDBJ whole genome shotgun (WGS) entry which is preliminary data.</text>
</comment>
<organism evidence="2 3">
    <name type="scientific">Trifolium medium</name>
    <dbReference type="NCBI Taxonomy" id="97028"/>
    <lineage>
        <taxon>Eukaryota</taxon>
        <taxon>Viridiplantae</taxon>
        <taxon>Streptophyta</taxon>
        <taxon>Embryophyta</taxon>
        <taxon>Tracheophyta</taxon>
        <taxon>Spermatophyta</taxon>
        <taxon>Magnoliopsida</taxon>
        <taxon>eudicotyledons</taxon>
        <taxon>Gunneridae</taxon>
        <taxon>Pentapetalae</taxon>
        <taxon>rosids</taxon>
        <taxon>fabids</taxon>
        <taxon>Fabales</taxon>
        <taxon>Fabaceae</taxon>
        <taxon>Papilionoideae</taxon>
        <taxon>50 kb inversion clade</taxon>
        <taxon>NPAAA clade</taxon>
        <taxon>Hologalegina</taxon>
        <taxon>IRL clade</taxon>
        <taxon>Trifolieae</taxon>
        <taxon>Trifolium</taxon>
    </lineage>
</organism>
<evidence type="ECO:0000313" key="2">
    <source>
        <dbReference type="EMBL" id="MCI75774.1"/>
    </source>
</evidence>
<dbReference type="EMBL" id="LXQA010890864">
    <property type="protein sequence ID" value="MCI75774.1"/>
    <property type="molecule type" value="Genomic_DNA"/>
</dbReference>
<name>A0A392UT36_9FABA</name>
<keyword evidence="3" id="KW-1185">Reference proteome</keyword>
<dbReference type="AlphaFoldDB" id="A0A392UT36"/>
<feature type="region of interest" description="Disordered" evidence="1">
    <location>
        <begin position="1"/>
        <end position="41"/>
    </location>
</feature>
<evidence type="ECO:0000256" key="1">
    <source>
        <dbReference type="SAM" id="MobiDB-lite"/>
    </source>
</evidence>
<proteinExistence type="predicted"/>
<reference evidence="2 3" key="1">
    <citation type="journal article" date="2018" name="Front. Plant Sci.">
        <title>Red Clover (Trifolium pratense) and Zigzag Clover (T. medium) - A Picture of Genomic Similarities and Differences.</title>
        <authorList>
            <person name="Dluhosova J."/>
            <person name="Istvanek J."/>
            <person name="Nedelnik J."/>
            <person name="Repkova J."/>
        </authorList>
    </citation>
    <scope>NUCLEOTIDE SEQUENCE [LARGE SCALE GENOMIC DNA]</scope>
    <source>
        <strain evidence="3">cv. 10/8</strain>
        <tissue evidence="2">Leaf</tissue>
    </source>
</reference>
<accession>A0A392UT36</accession>
<feature type="compositionally biased region" description="Polar residues" evidence="1">
    <location>
        <begin position="1"/>
        <end position="15"/>
    </location>
</feature>
<dbReference type="Proteomes" id="UP000265520">
    <property type="component" value="Unassembled WGS sequence"/>
</dbReference>
<feature type="non-terminal residue" evidence="2">
    <location>
        <position position="1"/>
    </location>
</feature>
<evidence type="ECO:0000313" key="3">
    <source>
        <dbReference type="Proteomes" id="UP000265520"/>
    </source>
</evidence>